<evidence type="ECO:0000313" key="8">
    <source>
        <dbReference type="Proteomes" id="UP000541444"/>
    </source>
</evidence>
<feature type="transmembrane region" description="Helical" evidence="6">
    <location>
        <begin position="190"/>
        <end position="211"/>
    </location>
</feature>
<evidence type="ECO:0000256" key="5">
    <source>
        <dbReference type="ARBA" id="ARBA00023136"/>
    </source>
</evidence>
<comment type="caution">
    <text evidence="7">The sequence shown here is derived from an EMBL/GenBank/DDBJ whole genome shotgun (WGS) entry which is preliminary data.</text>
</comment>
<dbReference type="OrthoDB" id="8904098at2759"/>
<dbReference type="Proteomes" id="UP000541444">
    <property type="component" value="Unassembled WGS sequence"/>
</dbReference>
<keyword evidence="4 6" id="KW-1133">Transmembrane helix</keyword>
<comment type="subcellular location">
    <subcellularLocation>
        <location evidence="1">Membrane</location>
        <topology evidence="1">Multi-pass membrane protein</topology>
    </subcellularLocation>
</comment>
<evidence type="ECO:0000256" key="6">
    <source>
        <dbReference type="SAM" id="Phobius"/>
    </source>
</evidence>
<dbReference type="Gene3D" id="1.20.1250.20">
    <property type="entry name" value="MFS general substrate transporter like domains"/>
    <property type="match status" value="2"/>
</dbReference>
<accession>A0A7J7N8D1</accession>
<dbReference type="InterPro" id="IPR036259">
    <property type="entry name" value="MFS_trans_sf"/>
</dbReference>
<dbReference type="AlphaFoldDB" id="A0A7J7N8D1"/>
<comment type="similarity">
    <text evidence="2">Belongs to the major facilitator superfamily. Proton-dependent oligopeptide transporter (POT/PTR) (TC 2.A.17) family.</text>
</comment>
<keyword evidence="3 6" id="KW-0812">Transmembrane</keyword>
<dbReference type="InterPro" id="IPR000109">
    <property type="entry name" value="POT_fam"/>
</dbReference>
<name>A0A7J7N8D1_9MAGN</name>
<reference evidence="7 8" key="1">
    <citation type="journal article" date="2020" name="IScience">
        <title>Genome Sequencing of the Endangered Kingdonia uniflora (Circaeasteraceae, Ranunculales) Reveals Potential Mechanisms of Evolutionary Specialization.</title>
        <authorList>
            <person name="Sun Y."/>
            <person name="Deng T."/>
            <person name="Zhang A."/>
            <person name="Moore M.J."/>
            <person name="Landis J.B."/>
            <person name="Lin N."/>
            <person name="Zhang H."/>
            <person name="Zhang X."/>
            <person name="Huang J."/>
            <person name="Zhang X."/>
            <person name="Sun H."/>
            <person name="Wang H."/>
        </authorList>
    </citation>
    <scope>NUCLEOTIDE SEQUENCE [LARGE SCALE GENOMIC DNA]</scope>
    <source>
        <strain evidence="7">TB1705</strain>
        <tissue evidence="7">Leaf</tissue>
    </source>
</reference>
<protein>
    <submittedName>
        <fullName evidence="7">Uncharacterized protein</fullName>
    </submittedName>
</protein>
<gene>
    <name evidence="7" type="ORF">GIB67_025144</name>
</gene>
<dbReference type="PANTHER" id="PTHR11654">
    <property type="entry name" value="OLIGOPEPTIDE TRANSPORTER-RELATED"/>
    <property type="match status" value="1"/>
</dbReference>
<evidence type="ECO:0000313" key="7">
    <source>
        <dbReference type="EMBL" id="KAF6163280.1"/>
    </source>
</evidence>
<keyword evidence="5 6" id="KW-0472">Membrane</keyword>
<feature type="transmembrane region" description="Helical" evidence="6">
    <location>
        <begin position="42"/>
        <end position="62"/>
    </location>
</feature>
<evidence type="ECO:0000256" key="4">
    <source>
        <dbReference type="ARBA" id="ARBA00022989"/>
    </source>
</evidence>
<organism evidence="7 8">
    <name type="scientific">Kingdonia uniflora</name>
    <dbReference type="NCBI Taxonomy" id="39325"/>
    <lineage>
        <taxon>Eukaryota</taxon>
        <taxon>Viridiplantae</taxon>
        <taxon>Streptophyta</taxon>
        <taxon>Embryophyta</taxon>
        <taxon>Tracheophyta</taxon>
        <taxon>Spermatophyta</taxon>
        <taxon>Magnoliopsida</taxon>
        <taxon>Ranunculales</taxon>
        <taxon>Circaeasteraceae</taxon>
        <taxon>Kingdonia</taxon>
    </lineage>
</organism>
<dbReference type="Pfam" id="PF00854">
    <property type="entry name" value="PTR2"/>
    <property type="match status" value="1"/>
</dbReference>
<keyword evidence="8" id="KW-1185">Reference proteome</keyword>
<dbReference type="EMBL" id="JACGCM010000999">
    <property type="protein sequence ID" value="KAF6163280.1"/>
    <property type="molecule type" value="Genomic_DNA"/>
</dbReference>
<evidence type="ECO:0000256" key="2">
    <source>
        <dbReference type="ARBA" id="ARBA00005982"/>
    </source>
</evidence>
<feature type="transmembrane region" description="Helical" evidence="6">
    <location>
        <begin position="68"/>
        <end position="97"/>
    </location>
</feature>
<evidence type="ECO:0000256" key="3">
    <source>
        <dbReference type="ARBA" id="ARBA00022692"/>
    </source>
</evidence>
<proteinExistence type="inferred from homology"/>
<dbReference type="GO" id="GO:0022857">
    <property type="term" value="F:transmembrane transporter activity"/>
    <property type="evidence" value="ECO:0007669"/>
    <property type="project" value="InterPro"/>
</dbReference>
<evidence type="ECO:0000256" key="1">
    <source>
        <dbReference type="ARBA" id="ARBA00004141"/>
    </source>
</evidence>
<sequence length="252" mass="27756">MAGVGVEVAERFAFCGIAGNLITYLTKVLHESIAKAAKNVNVWLDVTAILPLLGAFIVDAYVGRFKTILFASLIYILAGFGISAIAMGIALILFLLGRKLYRQEVPRGSSLTRIVQVFIAASRKQHLVKVNAGNSNSCEEGEDPMYPILPQTKQFKCLNKAAIANEIDLSSETKNNWRLCSTTQVEEAKLVLCLVPIWLSCLMYAVVFAQISTFFTKQGKHNEQKDHPRLPCTHSISSGGYRVGRDAHYTCL</sequence>
<dbReference type="GO" id="GO:0016020">
    <property type="term" value="C:membrane"/>
    <property type="evidence" value="ECO:0007669"/>
    <property type="project" value="UniProtKB-SubCell"/>
</dbReference>